<name>A0A0X3Q0W0_SCHSO</name>
<feature type="non-terminal residue" evidence="3">
    <location>
        <position position="276"/>
    </location>
</feature>
<dbReference type="AlphaFoldDB" id="A0A0X3Q0W0"/>
<proteinExistence type="predicted"/>
<dbReference type="EMBL" id="GEEE01008964">
    <property type="protein sequence ID" value="JAP54261.1"/>
    <property type="molecule type" value="Transcribed_RNA"/>
</dbReference>
<protein>
    <submittedName>
        <fullName evidence="3">Tetratricopeptide repeat protein 27</fullName>
    </submittedName>
</protein>
<reference evidence="3" key="1">
    <citation type="submission" date="2016-01" db="EMBL/GenBank/DDBJ databases">
        <title>Reference transcriptome for the parasite Schistocephalus solidus: insights into the molecular evolution of parasitism.</title>
        <authorList>
            <person name="Hebert F.O."/>
            <person name="Grambauer S."/>
            <person name="Barber I."/>
            <person name="Landry C.R."/>
            <person name="Aubin-Horth N."/>
        </authorList>
    </citation>
    <scope>NUCLEOTIDE SEQUENCE</scope>
</reference>
<dbReference type="EMBL" id="GEEE01007348">
    <property type="protein sequence ID" value="JAP55877.1"/>
    <property type="molecule type" value="Transcribed_RNA"/>
</dbReference>
<sequence length="276" mass="30656">MEGQVRNAALVVGLAQNYLHNLQDISKLIDDLASSTVSVIGAIDSLLTCFVRCNFLGPKIEEFHSNAELEQIAVKQLSLDGEAPYSLAKLPIALWLSKTLSYSMLNQSTQMTFEYALFYLECLYLHQCLFGSRRVPTLKSELDWLLAKVSPLDLPDATDSEKFTFLQLSSYLAVFYYEFALAETLRTASGHLLSLELEFSAAMGTRTKAQASPVAQLVVQFTRLQIGCELEIKVPKSSQPKVMALEDDNLLENIKFTDDATPSSCSLSVVEQSYVL</sequence>
<evidence type="ECO:0000313" key="3">
    <source>
        <dbReference type="EMBL" id="JAP55877.1"/>
    </source>
</evidence>
<organism evidence="3">
    <name type="scientific">Schistocephalus solidus</name>
    <name type="common">Tapeworm</name>
    <dbReference type="NCBI Taxonomy" id="70667"/>
    <lineage>
        <taxon>Eukaryota</taxon>
        <taxon>Metazoa</taxon>
        <taxon>Spiralia</taxon>
        <taxon>Lophotrochozoa</taxon>
        <taxon>Platyhelminthes</taxon>
        <taxon>Cestoda</taxon>
        <taxon>Eucestoda</taxon>
        <taxon>Diphyllobothriidea</taxon>
        <taxon>Diphyllobothriidae</taxon>
        <taxon>Schistocephalus</taxon>
    </lineage>
</organism>
<evidence type="ECO:0000256" key="1">
    <source>
        <dbReference type="ARBA" id="ARBA00022737"/>
    </source>
</evidence>
<gene>
    <name evidence="3" type="primary">TTC27</name>
    <name evidence="3" type="ORF">TR157400</name>
</gene>
<accession>A0A0X3Q0W0</accession>
<dbReference type="InterPro" id="IPR044244">
    <property type="entry name" value="TTC27/Emw1"/>
</dbReference>
<evidence type="ECO:0000256" key="2">
    <source>
        <dbReference type="ARBA" id="ARBA00022803"/>
    </source>
</evidence>
<keyword evidence="2" id="KW-0802">TPR repeat</keyword>
<dbReference type="PANTHER" id="PTHR16193:SF0">
    <property type="entry name" value="TETRATRICOPEPTIDE REPEAT PROTEIN 27"/>
    <property type="match status" value="1"/>
</dbReference>
<dbReference type="PANTHER" id="PTHR16193">
    <property type="entry name" value="TETRATRICOPEPTIDE REPEAT PROTEIN 27"/>
    <property type="match status" value="1"/>
</dbReference>
<keyword evidence="1" id="KW-0677">Repeat</keyword>